<accession>A0ABR3L5Q8</accession>
<dbReference type="Proteomes" id="UP001558613">
    <property type="component" value="Unassembled WGS sequence"/>
</dbReference>
<protein>
    <recommendedName>
        <fullName evidence="4">Ig-like domain-containing protein</fullName>
    </recommendedName>
</protein>
<dbReference type="Pfam" id="PF07686">
    <property type="entry name" value="V-set"/>
    <property type="match status" value="1"/>
</dbReference>
<comment type="caution">
    <text evidence="5">The sequence shown here is derived from an EMBL/GenBank/DDBJ whole genome shotgun (WGS) entry which is preliminary data.</text>
</comment>
<dbReference type="InterPro" id="IPR050671">
    <property type="entry name" value="CD300_family_receptors"/>
</dbReference>
<organism evidence="5 6">
    <name type="scientific">Cirrhinus molitorella</name>
    <name type="common">mud carp</name>
    <dbReference type="NCBI Taxonomy" id="172907"/>
    <lineage>
        <taxon>Eukaryota</taxon>
        <taxon>Metazoa</taxon>
        <taxon>Chordata</taxon>
        <taxon>Craniata</taxon>
        <taxon>Vertebrata</taxon>
        <taxon>Euteleostomi</taxon>
        <taxon>Actinopterygii</taxon>
        <taxon>Neopterygii</taxon>
        <taxon>Teleostei</taxon>
        <taxon>Ostariophysi</taxon>
        <taxon>Cypriniformes</taxon>
        <taxon>Cyprinidae</taxon>
        <taxon>Labeoninae</taxon>
        <taxon>Labeonini</taxon>
        <taxon>Cirrhinus</taxon>
    </lineage>
</organism>
<dbReference type="PANTHER" id="PTHR11860:SF87">
    <property type="entry name" value="CMRF35-LIKE MOLECULE 8"/>
    <property type="match status" value="1"/>
</dbReference>
<evidence type="ECO:0000313" key="6">
    <source>
        <dbReference type="Proteomes" id="UP001558613"/>
    </source>
</evidence>
<dbReference type="PROSITE" id="PS50835">
    <property type="entry name" value="IG_LIKE"/>
    <property type="match status" value="1"/>
</dbReference>
<comment type="subcellular location">
    <subcellularLocation>
        <location evidence="1">Membrane</location>
    </subcellularLocation>
</comment>
<dbReference type="SUPFAM" id="SSF48726">
    <property type="entry name" value="Immunoglobulin"/>
    <property type="match status" value="2"/>
</dbReference>
<dbReference type="PANTHER" id="PTHR11860">
    <property type="entry name" value="POLYMERIC-IMMUNOGLOBULIN RECEPTOR"/>
    <property type="match status" value="1"/>
</dbReference>
<dbReference type="InterPro" id="IPR013106">
    <property type="entry name" value="Ig_V-set"/>
</dbReference>
<feature type="domain" description="Ig-like" evidence="4">
    <location>
        <begin position="96"/>
        <end position="194"/>
    </location>
</feature>
<evidence type="ECO:0000313" key="5">
    <source>
        <dbReference type="EMBL" id="KAL1247002.1"/>
    </source>
</evidence>
<dbReference type="SMART" id="SM00409">
    <property type="entry name" value="IG"/>
    <property type="match status" value="2"/>
</dbReference>
<evidence type="ECO:0000259" key="4">
    <source>
        <dbReference type="PROSITE" id="PS50835"/>
    </source>
</evidence>
<keyword evidence="2" id="KW-0812">Transmembrane</keyword>
<dbReference type="InterPro" id="IPR036179">
    <property type="entry name" value="Ig-like_dom_sf"/>
</dbReference>
<reference evidence="5 6" key="1">
    <citation type="submission" date="2023-09" db="EMBL/GenBank/DDBJ databases">
        <authorList>
            <person name="Wang M."/>
        </authorList>
    </citation>
    <scope>NUCLEOTIDE SEQUENCE [LARGE SCALE GENOMIC DNA]</scope>
    <source>
        <strain evidence="5">GT-2023</strain>
        <tissue evidence="5">Liver</tissue>
    </source>
</reference>
<gene>
    <name evidence="5" type="ORF">QQF64_034488</name>
</gene>
<name>A0ABR3L5Q8_9TELE</name>
<dbReference type="EMBL" id="JAYMGO010000029">
    <property type="protein sequence ID" value="KAL1247002.1"/>
    <property type="molecule type" value="Genomic_DNA"/>
</dbReference>
<evidence type="ECO:0000256" key="1">
    <source>
        <dbReference type="ARBA" id="ARBA00004370"/>
    </source>
</evidence>
<keyword evidence="3" id="KW-0472">Membrane</keyword>
<dbReference type="Gene3D" id="2.60.40.10">
    <property type="entry name" value="Immunoglobulins"/>
    <property type="match status" value="2"/>
</dbReference>
<proteinExistence type="predicted"/>
<sequence length="215" mass="24145">MHMHSAVDMIYPLILSGILLHITGDAGINTLNIGVKSGSPGIIPCLYDKIYEENRKYWLQWKNLQISDSGYYWCAVEIVSKIDAGYYLYLTVQSVPDVSVASSSVSGHEGGDISVQCFYRSGYKDKPKQWCRFKDKGCYNVGRTYTFQNPSVQISEDDGRRSFTVLMTGLRLTDSGWYFCSVGDRQVPVQLTVTKPKREFTTIPAATPSDSETDM</sequence>
<dbReference type="InterPro" id="IPR003599">
    <property type="entry name" value="Ig_sub"/>
</dbReference>
<keyword evidence="6" id="KW-1185">Reference proteome</keyword>
<evidence type="ECO:0000256" key="2">
    <source>
        <dbReference type="ARBA" id="ARBA00022692"/>
    </source>
</evidence>
<dbReference type="InterPro" id="IPR013783">
    <property type="entry name" value="Ig-like_fold"/>
</dbReference>
<dbReference type="InterPro" id="IPR007110">
    <property type="entry name" value="Ig-like_dom"/>
</dbReference>
<evidence type="ECO:0000256" key="3">
    <source>
        <dbReference type="ARBA" id="ARBA00023136"/>
    </source>
</evidence>